<dbReference type="InterPro" id="IPR027417">
    <property type="entry name" value="P-loop_NTPase"/>
</dbReference>
<dbReference type="GO" id="GO:0003724">
    <property type="term" value="F:RNA helicase activity"/>
    <property type="evidence" value="ECO:0007669"/>
    <property type="project" value="UniProtKB-EC"/>
</dbReference>
<feature type="domain" description="Helicase C-terminal" evidence="7">
    <location>
        <begin position="347"/>
        <end position="504"/>
    </location>
</feature>
<dbReference type="InterPro" id="IPR001650">
    <property type="entry name" value="Helicase_C-like"/>
</dbReference>
<dbReference type="Pfam" id="PF00271">
    <property type="entry name" value="Helicase_C"/>
    <property type="match status" value="1"/>
</dbReference>
<evidence type="ECO:0000259" key="7">
    <source>
        <dbReference type="PROSITE" id="PS51194"/>
    </source>
</evidence>
<dbReference type="PANTHER" id="PTHR47963:SF8">
    <property type="entry name" value="ATP-DEPENDENT RNA HELICASE DEAD"/>
    <property type="match status" value="1"/>
</dbReference>
<keyword evidence="4" id="KW-0347">Helicase</keyword>
<dbReference type="PANTHER" id="PTHR47963">
    <property type="entry name" value="DEAD-BOX ATP-DEPENDENT RNA HELICASE 47, MITOCHONDRIAL"/>
    <property type="match status" value="1"/>
</dbReference>
<keyword evidence="2" id="KW-0547">Nucleotide-binding</keyword>
<evidence type="ECO:0000313" key="8">
    <source>
        <dbReference type="EMBL" id="CAG2216343.1"/>
    </source>
</evidence>
<comment type="caution">
    <text evidence="8">The sequence shown here is derived from an EMBL/GenBank/DDBJ whole genome shotgun (WGS) entry which is preliminary data.</text>
</comment>
<reference evidence="8" key="1">
    <citation type="submission" date="2021-03" db="EMBL/GenBank/DDBJ databases">
        <authorList>
            <person name="Bekaert M."/>
        </authorList>
    </citation>
    <scope>NUCLEOTIDE SEQUENCE</scope>
</reference>
<dbReference type="GO" id="GO:0003723">
    <property type="term" value="F:RNA binding"/>
    <property type="evidence" value="ECO:0007669"/>
    <property type="project" value="TreeGrafter"/>
</dbReference>
<dbReference type="GO" id="GO:0005524">
    <property type="term" value="F:ATP binding"/>
    <property type="evidence" value="ECO:0007669"/>
    <property type="project" value="UniProtKB-KW"/>
</dbReference>
<evidence type="ECO:0000256" key="3">
    <source>
        <dbReference type="ARBA" id="ARBA00022801"/>
    </source>
</evidence>
<evidence type="ECO:0000256" key="6">
    <source>
        <dbReference type="SAM" id="MobiDB-lite"/>
    </source>
</evidence>
<name>A0A8S3SE47_MYTED</name>
<dbReference type="GO" id="GO:0016787">
    <property type="term" value="F:hydrolase activity"/>
    <property type="evidence" value="ECO:0007669"/>
    <property type="project" value="UniProtKB-KW"/>
</dbReference>
<dbReference type="AlphaFoldDB" id="A0A8S3SE47"/>
<keyword evidence="9" id="KW-1185">Reference proteome</keyword>
<accession>A0A8S3SE47</accession>
<organism evidence="8 9">
    <name type="scientific">Mytilus edulis</name>
    <name type="common">Blue mussel</name>
    <dbReference type="NCBI Taxonomy" id="6550"/>
    <lineage>
        <taxon>Eukaryota</taxon>
        <taxon>Metazoa</taxon>
        <taxon>Spiralia</taxon>
        <taxon>Lophotrochozoa</taxon>
        <taxon>Mollusca</taxon>
        <taxon>Bivalvia</taxon>
        <taxon>Autobranchia</taxon>
        <taxon>Pteriomorphia</taxon>
        <taxon>Mytilida</taxon>
        <taxon>Mytiloidea</taxon>
        <taxon>Mytilidae</taxon>
        <taxon>Mytilinae</taxon>
        <taxon>Mytilus</taxon>
    </lineage>
</organism>
<dbReference type="Proteomes" id="UP000683360">
    <property type="component" value="Unassembled WGS sequence"/>
</dbReference>
<keyword evidence="5" id="KW-0067">ATP-binding</keyword>
<feature type="compositionally biased region" description="Basic and acidic residues" evidence="6">
    <location>
        <begin position="134"/>
        <end position="157"/>
    </location>
</feature>
<dbReference type="SMART" id="SM00490">
    <property type="entry name" value="HELICc"/>
    <property type="match status" value="1"/>
</dbReference>
<sequence>MSLFHINRYIGGDEDDDVINEESRGTSAKQILEKIKKDAEKRKIQKSTPNKKHSDATNKKAAKKKTKEEHGSDESETEDSAQLDCLQQRLLEDENKSPKSRKGQKRKTERVEHESSSPKKPMGVSTKKSSKNKNHNETGEEILTKKIKSKTKEKTFDLEEEDLKNLSISDMSEDENELKTPNKKMKIQSNITSDGEGSHHDESVEVDESVTEGIEEDSFTEKTVYGGFPNEVGGFTVIGEVKGKSHKQVKRVLPEWLADPSIITSDLKTKTLPVSSMSTLDQDLRDSLQKNGITQFFPVQIQVIPMMLESVKMGFLYGNGGFRPSDICVSAPTGSGKTLAFVLPIIQVYKVFKAYSENTHLKVVLLVGQKQFHQEQQSLVKKRLYHLIKLVGGIEVREFSSGLHTAKRNRILQQFSKGKIDIVICSDAMARGMDVENVKYVISYDPPPFIKTYIHRVGRTARAGKVGTAITMLQKKEFFHFKKMTREAGKTSVKELKVTKADLQPMVPAFQEALEKLQEVLQVEKMKRKSKG</sequence>
<protein>
    <recommendedName>
        <fullName evidence="1">RNA helicase</fullName>
        <ecNumber evidence="1">3.6.4.13</ecNumber>
    </recommendedName>
</protein>
<dbReference type="OrthoDB" id="3370at2759"/>
<evidence type="ECO:0000256" key="4">
    <source>
        <dbReference type="ARBA" id="ARBA00022806"/>
    </source>
</evidence>
<evidence type="ECO:0000256" key="2">
    <source>
        <dbReference type="ARBA" id="ARBA00022741"/>
    </source>
</evidence>
<dbReference type="PROSITE" id="PS51194">
    <property type="entry name" value="HELICASE_CTER"/>
    <property type="match status" value="1"/>
</dbReference>
<dbReference type="CDD" id="cd18787">
    <property type="entry name" value="SF2_C_DEAD"/>
    <property type="match status" value="1"/>
</dbReference>
<gene>
    <name evidence="8" type="ORF">MEDL_30084</name>
</gene>
<dbReference type="SUPFAM" id="SSF52540">
    <property type="entry name" value="P-loop containing nucleoside triphosphate hydrolases"/>
    <property type="match status" value="1"/>
</dbReference>
<feature type="region of interest" description="Disordered" evidence="6">
    <location>
        <begin position="1"/>
        <end position="161"/>
    </location>
</feature>
<feature type="compositionally biased region" description="Basic residues" evidence="6">
    <location>
        <begin position="98"/>
        <end position="108"/>
    </location>
</feature>
<evidence type="ECO:0000256" key="5">
    <source>
        <dbReference type="ARBA" id="ARBA00022840"/>
    </source>
</evidence>
<dbReference type="EMBL" id="CAJPWZ010001480">
    <property type="protein sequence ID" value="CAG2216343.1"/>
    <property type="molecule type" value="Genomic_DNA"/>
</dbReference>
<dbReference type="EC" id="3.6.4.13" evidence="1"/>
<evidence type="ECO:0000313" key="9">
    <source>
        <dbReference type="Proteomes" id="UP000683360"/>
    </source>
</evidence>
<evidence type="ECO:0000256" key="1">
    <source>
        <dbReference type="ARBA" id="ARBA00012552"/>
    </source>
</evidence>
<dbReference type="Gene3D" id="3.40.50.300">
    <property type="entry name" value="P-loop containing nucleotide triphosphate hydrolases"/>
    <property type="match status" value="1"/>
</dbReference>
<feature type="compositionally biased region" description="Basic and acidic residues" evidence="6">
    <location>
        <begin position="31"/>
        <end position="42"/>
    </location>
</feature>
<dbReference type="InterPro" id="IPR014001">
    <property type="entry name" value="Helicase_ATP-bd"/>
</dbReference>
<keyword evidence="3 8" id="KW-0378">Hydrolase</keyword>
<proteinExistence type="predicted"/>
<dbReference type="InterPro" id="IPR050547">
    <property type="entry name" value="DEAD_box_RNA_helicases"/>
</dbReference>
<dbReference type="SMART" id="SM00487">
    <property type="entry name" value="DEXDc"/>
    <property type="match status" value="1"/>
</dbReference>